<evidence type="ECO:0000313" key="7">
    <source>
        <dbReference type="Proteomes" id="UP001595937"/>
    </source>
</evidence>
<dbReference type="Gene3D" id="3.40.50.1360">
    <property type="match status" value="1"/>
</dbReference>
<dbReference type="SUPFAM" id="SSF100950">
    <property type="entry name" value="NagB/RpiA/CoA transferase-like"/>
    <property type="match status" value="1"/>
</dbReference>
<dbReference type="PANTHER" id="PTHR34294:SF1">
    <property type="entry name" value="TRANSCRIPTIONAL REGULATOR LSRR"/>
    <property type="match status" value="1"/>
</dbReference>
<keyword evidence="3" id="KW-0238">DNA-binding</keyword>
<keyword evidence="2" id="KW-0805">Transcription regulation</keyword>
<evidence type="ECO:0000256" key="2">
    <source>
        <dbReference type="ARBA" id="ARBA00023015"/>
    </source>
</evidence>
<gene>
    <name evidence="6" type="ORF">ACFPK8_13480</name>
</gene>
<dbReference type="InterPro" id="IPR051054">
    <property type="entry name" value="SorC_transcr_regulators"/>
</dbReference>
<dbReference type="PANTHER" id="PTHR34294">
    <property type="entry name" value="TRANSCRIPTIONAL REGULATOR-RELATED"/>
    <property type="match status" value="1"/>
</dbReference>
<dbReference type="EMBL" id="JBHSLN010000072">
    <property type="protein sequence ID" value="MFC5298521.1"/>
    <property type="molecule type" value="Genomic_DNA"/>
</dbReference>
<keyword evidence="4" id="KW-0804">Transcription</keyword>
<protein>
    <submittedName>
        <fullName evidence="6">Sugar-binding transcriptional regulator</fullName>
    </submittedName>
</protein>
<dbReference type="InterPro" id="IPR007324">
    <property type="entry name" value="Sugar-bd_dom_put"/>
</dbReference>
<evidence type="ECO:0000256" key="3">
    <source>
        <dbReference type="ARBA" id="ARBA00023125"/>
    </source>
</evidence>
<evidence type="ECO:0000256" key="4">
    <source>
        <dbReference type="ARBA" id="ARBA00023163"/>
    </source>
</evidence>
<sequence length="317" mass="34428">MSAQMPLDQQILHVYVAMQNLAHGRTVNDIAEEIGKSRFVTARMVRKARDLGLIEVRPAVEVPIDVDLSTRLARRYGLQSALVVATRSAQDAEVREAIAAVTARFIRETVQEDDVLGFAPGRTLVLASRQIDALPSADVVQLTGIGWPRLEDGVEVISNIGRAAGGATSPLYVPILIELEATPILRHPAIQETMARFRHVRKAFLTIGGWPDSSLLAQILAENGERETFEERGVVAEFGTTLLDIEGRSVSGLEGRFIGIPETELRWVPLRVAIGGGEWKERGVLATLRSGLAHVIITDVRSAELALAAADAPEMPV</sequence>
<evidence type="ECO:0000256" key="1">
    <source>
        <dbReference type="ARBA" id="ARBA00010466"/>
    </source>
</evidence>
<comment type="similarity">
    <text evidence="1">Belongs to the SorC transcriptional regulatory family.</text>
</comment>
<comment type="caution">
    <text evidence="6">The sequence shown here is derived from an EMBL/GenBank/DDBJ whole genome shotgun (WGS) entry which is preliminary data.</text>
</comment>
<organism evidence="6 7">
    <name type="scientific">Brachybacterium tyrofermentans</name>
    <dbReference type="NCBI Taxonomy" id="47848"/>
    <lineage>
        <taxon>Bacteria</taxon>
        <taxon>Bacillati</taxon>
        <taxon>Actinomycetota</taxon>
        <taxon>Actinomycetes</taxon>
        <taxon>Micrococcales</taxon>
        <taxon>Dermabacteraceae</taxon>
        <taxon>Brachybacterium</taxon>
    </lineage>
</organism>
<dbReference type="Pfam" id="PF04198">
    <property type="entry name" value="Sugar-bind"/>
    <property type="match status" value="1"/>
</dbReference>
<name>A0ABW0FIP2_9MICO</name>
<dbReference type="GeneID" id="303299233"/>
<feature type="domain" description="Sugar-binding" evidence="5">
    <location>
        <begin position="66"/>
        <end position="305"/>
    </location>
</feature>
<dbReference type="Proteomes" id="UP001595937">
    <property type="component" value="Unassembled WGS sequence"/>
</dbReference>
<reference evidence="7" key="1">
    <citation type="journal article" date="2019" name="Int. J. Syst. Evol. Microbiol.">
        <title>The Global Catalogue of Microorganisms (GCM) 10K type strain sequencing project: providing services to taxonomists for standard genome sequencing and annotation.</title>
        <authorList>
            <consortium name="The Broad Institute Genomics Platform"/>
            <consortium name="The Broad Institute Genome Sequencing Center for Infectious Disease"/>
            <person name="Wu L."/>
            <person name="Ma J."/>
        </authorList>
    </citation>
    <scope>NUCLEOTIDE SEQUENCE [LARGE SCALE GENOMIC DNA]</scope>
    <source>
        <strain evidence="7">CGMCC 1.16455</strain>
    </source>
</reference>
<proteinExistence type="inferred from homology"/>
<dbReference type="InterPro" id="IPR037171">
    <property type="entry name" value="NagB/RpiA_transferase-like"/>
</dbReference>
<accession>A0ABW0FIP2</accession>
<evidence type="ECO:0000313" key="6">
    <source>
        <dbReference type="EMBL" id="MFC5298521.1"/>
    </source>
</evidence>
<dbReference type="RefSeq" id="WP_193116470.1">
    <property type="nucleotide sequence ID" value="NZ_BAAAIR010000100.1"/>
</dbReference>
<keyword evidence="7" id="KW-1185">Reference proteome</keyword>
<evidence type="ECO:0000259" key="5">
    <source>
        <dbReference type="Pfam" id="PF04198"/>
    </source>
</evidence>